<evidence type="ECO:0000256" key="1">
    <source>
        <dbReference type="ARBA" id="ARBA00009995"/>
    </source>
</evidence>
<dbReference type="InterPro" id="IPR002213">
    <property type="entry name" value="UDP_glucos_trans"/>
</dbReference>
<dbReference type="PANTHER" id="PTHR48043">
    <property type="entry name" value="EG:EG0003.4 PROTEIN-RELATED"/>
    <property type="match status" value="1"/>
</dbReference>
<comment type="caution">
    <text evidence="5">The sequence shown here is derived from an EMBL/GenBank/DDBJ whole genome shotgun (WGS) entry which is preliminary data.</text>
</comment>
<evidence type="ECO:0008006" key="7">
    <source>
        <dbReference type="Google" id="ProtNLM"/>
    </source>
</evidence>
<feature type="non-terminal residue" evidence="5">
    <location>
        <position position="1"/>
    </location>
</feature>
<accession>A0ABQ8SM77</accession>
<evidence type="ECO:0000313" key="5">
    <source>
        <dbReference type="EMBL" id="KAJ4434826.1"/>
    </source>
</evidence>
<protein>
    <recommendedName>
        <fullName evidence="7">UDP-glycosyltransferase</fullName>
    </recommendedName>
</protein>
<feature type="transmembrane region" description="Helical" evidence="4">
    <location>
        <begin position="536"/>
        <end position="563"/>
    </location>
</feature>
<dbReference type="InterPro" id="IPR050271">
    <property type="entry name" value="UDP-glycosyltransferase"/>
</dbReference>
<sequence length="589" mass="67463">NVYRTRNYLQPSNDNEYRSMIRLFFLSQQMRVNICVLLAVIVSFTACHSANILTVFSSNSRNDFLIFEPLLKALVSHGHNVTVVRFYPQAQENYTDISYRPSDYIGSKENKLTWEYVSKMGVFGQIRAVIDTLTSTCEIVMNDPKMYEIINSSTTFDLLITHHLSSDCFSAYAHWFNASLINVVTSVAPPWLNDRIGNPDNPSYIPNFYLPYSNRMSFMQRVINTVVNEITKYAITLYCDHRMDELSRQLFGEDIPSVAELRKKTSLVLVNSHFTLSYPRPLVPAFVEVGGLHIKSGGKLPKDLQRYLDNAKQGAIYFSLGSAFKTSSMPQKTLQVFIDVFAQLPQRVLWKVENVTGLPENVNTSSWYPQFEILKSTIIKWFKKYCISNGMDGSEDDAFWVENEEREEYEENSGNHPNLKLFITQGSLMGVMEAVHAGVPMVGIPLIDDQSHNIEMCVSKDVAIRLDINSLNKATLLTAIRHIIYNPRYHKNAKELSELFRDRPHTPLETAVFWTEYVIRHKGAHHLRSAAVDLSLYQYLLLDVIAFLILAATATIVVAYYALKISLIMLYGYFSKYNLKESKLRKKTE</sequence>
<evidence type="ECO:0000313" key="6">
    <source>
        <dbReference type="Proteomes" id="UP001148838"/>
    </source>
</evidence>
<evidence type="ECO:0000256" key="4">
    <source>
        <dbReference type="SAM" id="Phobius"/>
    </source>
</evidence>
<keyword evidence="4" id="KW-1133">Transmembrane helix</keyword>
<dbReference type="Gene3D" id="3.40.50.2000">
    <property type="entry name" value="Glycogen Phosphorylase B"/>
    <property type="match status" value="1"/>
</dbReference>
<dbReference type="Proteomes" id="UP001148838">
    <property type="component" value="Unassembled WGS sequence"/>
</dbReference>
<proteinExistence type="inferred from homology"/>
<feature type="transmembrane region" description="Helical" evidence="4">
    <location>
        <begin position="32"/>
        <end position="56"/>
    </location>
</feature>
<dbReference type="CDD" id="cd03784">
    <property type="entry name" value="GT1_Gtf-like"/>
    <property type="match status" value="1"/>
</dbReference>
<reference evidence="5 6" key="1">
    <citation type="journal article" date="2022" name="Allergy">
        <title>Genome assembly and annotation of Periplaneta americana reveal a comprehensive cockroach allergen profile.</title>
        <authorList>
            <person name="Wang L."/>
            <person name="Xiong Q."/>
            <person name="Saelim N."/>
            <person name="Wang L."/>
            <person name="Nong W."/>
            <person name="Wan A.T."/>
            <person name="Shi M."/>
            <person name="Liu X."/>
            <person name="Cao Q."/>
            <person name="Hui J.H.L."/>
            <person name="Sookrung N."/>
            <person name="Leung T.F."/>
            <person name="Tungtrongchitr A."/>
            <person name="Tsui S.K.W."/>
        </authorList>
    </citation>
    <scope>NUCLEOTIDE SEQUENCE [LARGE SCALE GENOMIC DNA]</scope>
    <source>
        <strain evidence="5">PWHHKU_190912</strain>
    </source>
</reference>
<keyword evidence="4" id="KW-0812">Transmembrane</keyword>
<keyword evidence="6" id="KW-1185">Reference proteome</keyword>
<evidence type="ECO:0000256" key="2">
    <source>
        <dbReference type="ARBA" id="ARBA00022676"/>
    </source>
</evidence>
<dbReference type="Pfam" id="PF00201">
    <property type="entry name" value="UDPGT"/>
    <property type="match status" value="2"/>
</dbReference>
<evidence type="ECO:0000256" key="3">
    <source>
        <dbReference type="ARBA" id="ARBA00022679"/>
    </source>
</evidence>
<keyword evidence="3" id="KW-0808">Transferase</keyword>
<organism evidence="5 6">
    <name type="scientific">Periplaneta americana</name>
    <name type="common">American cockroach</name>
    <name type="synonym">Blatta americana</name>
    <dbReference type="NCBI Taxonomy" id="6978"/>
    <lineage>
        <taxon>Eukaryota</taxon>
        <taxon>Metazoa</taxon>
        <taxon>Ecdysozoa</taxon>
        <taxon>Arthropoda</taxon>
        <taxon>Hexapoda</taxon>
        <taxon>Insecta</taxon>
        <taxon>Pterygota</taxon>
        <taxon>Neoptera</taxon>
        <taxon>Polyneoptera</taxon>
        <taxon>Dictyoptera</taxon>
        <taxon>Blattodea</taxon>
        <taxon>Blattoidea</taxon>
        <taxon>Blattidae</taxon>
        <taxon>Blattinae</taxon>
        <taxon>Periplaneta</taxon>
    </lineage>
</organism>
<dbReference type="PANTHER" id="PTHR48043:SF145">
    <property type="entry name" value="FI06409P-RELATED"/>
    <property type="match status" value="1"/>
</dbReference>
<comment type="similarity">
    <text evidence="1">Belongs to the UDP-glycosyltransferase family.</text>
</comment>
<name>A0ABQ8SM77_PERAM</name>
<dbReference type="SUPFAM" id="SSF53756">
    <property type="entry name" value="UDP-Glycosyltransferase/glycogen phosphorylase"/>
    <property type="match status" value="2"/>
</dbReference>
<keyword evidence="4" id="KW-0472">Membrane</keyword>
<gene>
    <name evidence="5" type="ORF">ANN_23397</name>
</gene>
<keyword evidence="2" id="KW-0328">Glycosyltransferase</keyword>
<dbReference type="EMBL" id="JAJSOF020000025">
    <property type="protein sequence ID" value="KAJ4434826.1"/>
    <property type="molecule type" value="Genomic_DNA"/>
</dbReference>